<reference evidence="1 2" key="1">
    <citation type="submission" date="2019-03" db="EMBL/GenBank/DDBJ databases">
        <title>Genomic Encyclopedia of Type Strains, Phase IV (KMG-IV): sequencing the most valuable type-strain genomes for metagenomic binning, comparative biology and taxonomic classification.</title>
        <authorList>
            <person name="Goeker M."/>
        </authorList>
    </citation>
    <scope>NUCLEOTIDE SEQUENCE [LARGE SCALE GENOMIC DNA]</scope>
    <source>
        <strain evidence="1 2">DSM 19605</strain>
    </source>
</reference>
<dbReference type="Proteomes" id="UP000295510">
    <property type="component" value="Unassembled WGS sequence"/>
</dbReference>
<proteinExistence type="predicted"/>
<protein>
    <submittedName>
        <fullName evidence="1">Uncharacterized protein DUF4197</fullName>
    </submittedName>
</protein>
<evidence type="ECO:0000313" key="1">
    <source>
        <dbReference type="EMBL" id="TDQ41769.1"/>
    </source>
</evidence>
<keyword evidence="2" id="KW-1185">Reference proteome</keyword>
<comment type="caution">
    <text evidence="1">The sequence shown here is derived from an EMBL/GenBank/DDBJ whole genome shotgun (WGS) entry which is preliminary data.</text>
</comment>
<dbReference type="InterPro" id="IPR025245">
    <property type="entry name" value="DUF4197"/>
</dbReference>
<accession>A0A4R6UA73</accession>
<evidence type="ECO:0000313" key="2">
    <source>
        <dbReference type="Proteomes" id="UP000295510"/>
    </source>
</evidence>
<organism evidence="1 2">
    <name type="scientific">Tepidicella xavieri</name>
    <dbReference type="NCBI Taxonomy" id="360241"/>
    <lineage>
        <taxon>Bacteria</taxon>
        <taxon>Pseudomonadati</taxon>
        <taxon>Pseudomonadota</taxon>
        <taxon>Betaproteobacteria</taxon>
        <taxon>Burkholderiales</taxon>
        <taxon>Tepidicella</taxon>
    </lineage>
</organism>
<sequence>MANGALLRIDGRIIRAMSHRIGSCTVAPLDRHRRTALAWLVAAGAVGAWYGHPARAQGLASLSAADAAAGMRTALERGAAVAVDLLGRPDGFLGNPKVRIPLPGFLEDAAPLLRNVGQGRRVDELVTAMNRAAELAVPQGRDILLNAVRTMTLTDARNILTGGDTAVTDFFAGRTRASLTERFLPLVRQATERVALAQKYNDLAGRASRLGLLPPQDADLPQYVTGKTLDGLYLVIGEEERKIRRDPVGTGSQILQKVFGALR</sequence>
<name>A0A4R6UA73_9BURK</name>
<dbReference type="Pfam" id="PF13852">
    <property type="entry name" value="DUF4197"/>
    <property type="match status" value="1"/>
</dbReference>
<dbReference type="AlphaFoldDB" id="A0A4R6UA73"/>
<dbReference type="EMBL" id="SNYL01000011">
    <property type="protein sequence ID" value="TDQ41769.1"/>
    <property type="molecule type" value="Genomic_DNA"/>
</dbReference>
<gene>
    <name evidence="1" type="ORF">DFR43_11123</name>
</gene>